<evidence type="ECO:0000256" key="2">
    <source>
        <dbReference type="ARBA" id="ARBA00022857"/>
    </source>
</evidence>
<keyword evidence="5" id="KW-1185">Reference proteome</keyword>
<dbReference type="InterPro" id="IPR036291">
    <property type="entry name" value="NAD(P)-bd_dom_sf"/>
</dbReference>
<dbReference type="Proteomes" id="UP000297299">
    <property type="component" value="Unassembled WGS sequence"/>
</dbReference>
<organism evidence="4 5">
    <name type="scientific">Botryotinia calthae</name>
    <dbReference type="NCBI Taxonomy" id="38488"/>
    <lineage>
        <taxon>Eukaryota</taxon>
        <taxon>Fungi</taxon>
        <taxon>Dikarya</taxon>
        <taxon>Ascomycota</taxon>
        <taxon>Pezizomycotina</taxon>
        <taxon>Leotiomycetes</taxon>
        <taxon>Helotiales</taxon>
        <taxon>Sclerotiniaceae</taxon>
        <taxon>Botryotinia</taxon>
    </lineage>
</organism>
<dbReference type="GO" id="GO:0016491">
    <property type="term" value="F:oxidoreductase activity"/>
    <property type="evidence" value="ECO:0007669"/>
    <property type="project" value="UniProtKB-KW"/>
</dbReference>
<dbReference type="PROSITE" id="PS00061">
    <property type="entry name" value="ADH_SHORT"/>
    <property type="match status" value="1"/>
</dbReference>
<keyword evidence="3" id="KW-0560">Oxidoreductase</keyword>
<dbReference type="OrthoDB" id="498125at2759"/>
<proteinExistence type="inferred from homology"/>
<evidence type="ECO:0000313" key="5">
    <source>
        <dbReference type="Proteomes" id="UP000297299"/>
    </source>
</evidence>
<accession>A0A4Y8CRM6</accession>
<dbReference type="Pfam" id="PF00106">
    <property type="entry name" value="adh_short"/>
    <property type="match status" value="1"/>
</dbReference>
<keyword evidence="2" id="KW-0521">NADP</keyword>
<dbReference type="Gene3D" id="3.40.50.720">
    <property type="entry name" value="NAD(P)-binding Rossmann-like Domain"/>
    <property type="match status" value="1"/>
</dbReference>
<dbReference type="InterPro" id="IPR002347">
    <property type="entry name" value="SDR_fam"/>
</dbReference>
<dbReference type="PANTHER" id="PTHR43180">
    <property type="entry name" value="3-OXOACYL-(ACYL-CARRIER-PROTEIN) REDUCTASE (AFU_ORTHOLOGUE AFUA_6G11210)"/>
    <property type="match status" value="1"/>
</dbReference>
<sequence length="364" mass="39489">MAAPNPARDVADIIQQSSPVDTTSPYDPGWVAGKTIIITGGASGFGEGFLRTWADNGANVIIGDVNSARGKSLIEDVRKKTGSQNHHFLYCDVTNWQSQVDFFRTATELSPTKGIDAVVANAGITEEIMSFQRPVGLDTPEPPKPNFNAFDVDIVGVMYTAHLAMWHLPRNPRSQMASPSMIPGPNTPDRHLLLIGSVASIAPLAGSVQYSVAKHGVLGMFRSLRSTAFANGIRVNMLCPYFIDTPIIPASGRLLLAGGATGKPEDVVDAGTRLMADTRIVGRALVIGPKVRVDGVFELLPETSKEGNEKAVWEAYADDFVELEIFTLRFIKLLNTIQRIRGWGGWAVDVVKALAYPITFLMRR</sequence>
<evidence type="ECO:0000256" key="3">
    <source>
        <dbReference type="ARBA" id="ARBA00023002"/>
    </source>
</evidence>
<reference evidence="4 5" key="1">
    <citation type="submission" date="2017-11" db="EMBL/GenBank/DDBJ databases">
        <title>Comparative genomics of Botrytis spp.</title>
        <authorList>
            <person name="Valero-Jimenez C.A."/>
            <person name="Tapia P."/>
            <person name="Veloso J."/>
            <person name="Silva-Moreno E."/>
            <person name="Staats M."/>
            <person name="Valdes J.H."/>
            <person name="Van Kan J.A.L."/>
        </authorList>
    </citation>
    <scope>NUCLEOTIDE SEQUENCE [LARGE SCALE GENOMIC DNA]</scope>
    <source>
        <strain evidence="4 5">MUCL2830</strain>
    </source>
</reference>
<comment type="similarity">
    <text evidence="1">Belongs to the short-chain dehydrogenases/reductases (SDR) family.</text>
</comment>
<gene>
    <name evidence="4" type="ORF">BOTCAL_0376g00040</name>
</gene>
<dbReference type="InterPro" id="IPR020904">
    <property type="entry name" value="Sc_DH/Rdtase_CS"/>
</dbReference>
<protein>
    <submittedName>
        <fullName evidence="4">Uncharacterized protein</fullName>
    </submittedName>
</protein>
<dbReference type="AlphaFoldDB" id="A0A4Y8CRM6"/>
<name>A0A4Y8CRM6_9HELO</name>
<evidence type="ECO:0000313" key="4">
    <source>
        <dbReference type="EMBL" id="TEY43172.1"/>
    </source>
</evidence>
<dbReference type="EMBL" id="PHWZ01000375">
    <property type="protein sequence ID" value="TEY43172.1"/>
    <property type="molecule type" value="Genomic_DNA"/>
</dbReference>
<dbReference type="SUPFAM" id="SSF51735">
    <property type="entry name" value="NAD(P)-binding Rossmann-fold domains"/>
    <property type="match status" value="1"/>
</dbReference>
<dbReference type="PRINTS" id="PR00081">
    <property type="entry name" value="GDHRDH"/>
</dbReference>
<dbReference type="STRING" id="38488.A0A4Y8CRM6"/>
<dbReference type="PANTHER" id="PTHR43180:SF16">
    <property type="entry name" value="BACILYSIN BIOSYNTHESIS OXIDOREDUCTASE BACC"/>
    <property type="match status" value="1"/>
</dbReference>
<comment type="caution">
    <text evidence="4">The sequence shown here is derived from an EMBL/GenBank/DDBJ whole genome shotgun (WGS) entry which is preliminary data.</text>
</comment>
<evidence type="ECO:0000256" key="1">
    <source>
        <dbReference type="ARBA" id="ARBA00006484"/>
    </source>
</evidence>